<keyword evidence="1" id="KW-1133">Transmembrane helix</keyword>
<keyword evidence="3" id="KW-1185">Reference proteome</keyword>
<dbReference type="AlphaFoldDB" id="A0A6G1K7Y2"/>
<evidence type="ECO:0000313" key="2">
    <source>
        <dbReference type="EMBL" id="KAF2708551.1"/>
    </source>
</evidence>
<evidence type="ECO:0000313" key="3">
    <source>
        <dbReference type="Proteomes" id="UP000799428"/>
    </source>
</evidence>
<protein>
    <submittedName>
        <fullName evidence="2">Uncharacterized protein</fullName>
    </submittedName>
</protein>
<organism evidence="2 3">
    <name type="scientific">Pleomassaria siparia CBS 279.74</name>
    <dbReference type="NCBI Taxonomy" id="1314801"/>
    <lineage>
        <taxon>Eukaryota</taxon>
        <taxon>Fungi</taxon>
        <taxon>Dikarya</taxon>
        <taxon>Ascomycota</taxon>
        <taxon>Pezizomycotina</taxon>
        <taxon>Dothideomycetes</taxon>
        <taxon>Pleosporomycetidae</taxon>
        <taxon>Pleosporales</taxon>
        <taxon>Pleomassariaceae</taxon>
        <taxon>Pleomassaria</taxon>
    </lineage>
</organism>
<sequence>TPSPSSTPQNEPQEPQDPLLTRILWTPIIFTSFLISLFLVNRSDRARRTASRAHPSSSRSSTWSYPRYLSPRLWIDPEPYQDPDEYTWSGRTTTSDSGAHYAPHSALNPTSNNKAKSQSWHLNKKISDMAKLEISDALEMRECVAILLIATVVMAIVGVFLGLSWTV</sequence>
<gene>
    <name evidence="2" type="ORF">K504DRAFT_356162</name>
</gene>
<feature type="non-terminal residue" evidence="2">
    <location>
        <position position="167"/>
    </location>
</feature>
<feature type="transmembrane region" description="Helical" evidence="1">
    <location>
        <begin position="144"/>
        <end position="165"/>
    </location>
</feature>
<dbReference type="Proteomes" id="UP000799428">
    <property type="component" value="Unassembled WGS sequence"/>
</dbReference>
<dbReference type="EMBL" id="MU005771">
    <property type="protein sequence ID" value="KAF2708551.1"/>
    <property type="molecule type" value="Genomic_DNA"/>
</dbReference>
<keyword evidence="1" id="KW-0472">Membrane</keyword>
<proteinExistence type="predicted"/>
<accession>A0A6G1K7Y2</accession>
<name>A0A6G1K7Y2_9PLEO</name>
<evidence type="ECO:0000256" key="1">
    <source>
        <dbReference type="SAM" id="Phobius"/>
    </source>
</evidence>
<feature type="non-terminal residue" evidence="2">
    <location>
        <position position="1"/>
    </location>
</feature>
<reference evidence="2" key="1">
    <citation type="journal article" date="2020" name="Stud. Mycol.">
        <title>101 Dothideomycetes genomes: a test case for predicting lifestyles and emergence of pathogens.</title>
        <authorList>
            <person name="Haridas S."/>
            <person name="Albert R."/>
            <person name="Binder M."/>
            <person name="Bloem J."/>
            <person name="Labutti K."/>
            <person name="Salamov A."/>
            <person name="Andreopoulos B."/>
            <person name="Baker S."/>
            <person name="Barry K."/>
            <person name="Bills G."/>
            <person name="Bluhm B."/>
            <person name="Cannon C."/>
            <person name="Castanera R."/>
            <person name="Culley D."/>
            <person name="Daum C."/>
            <person name="Ezra D."/>
            <person name="Gonzalez J."/>
            <person name="Henrissat B."/>
            <person name="Kuo A."/>
            <person name="Liang C."/>
            <person name="Lipzen A."/>
            <person name="Lutzoni F."/>
            <person name="Magnuson J."/>
            <person name="Mondo S."/>
            <person name="Nolan M."/>
            <person name="Ohm R."/>
            <person name="Pangilinan J."/>
            <person name="Park H.-J."/>
            <person name="Ramirez L."/>
            <person name="Alfaro M."/>
            <person name="Sun H."/>
            <person name="Tritt A."/>
            <person name="Yoshinaga Y."/>
            <person name="Zwiers L.-H."/>
            <person name="Turgeon B."/>
            <person name="Goodwin S."/>
            <person name="Spatafora J."/>
            <person name="Crous P."/>
            <person name="Grigoriev I."/>
        </authorList>
    </citation>
    <scope>NUCLEOTIDE SEQUENCE</scope>
    <source>
        <strain evidence="2">CBS 279.74</strain>
    </source>
</reference>
<dbReference type="OrthoDB" id="4156595at2759"/>
<feature type="transmembrane region" description="Helical" evidence="1">
    <location>
        <begin position="20"/>
        <end position="40"/>
    </location>
</feature>
<keyword evidence="1" id="KW-0812">Transmembrane</keyword>